<dbReference type="GO" id="GO:0120547">
    <property type="term" value="F:heme A synthase activity"/>
    <property type="evidence" value="ECO:0007669"/>
    <property type="project" value="UniProtKB-EC"/>
</dbReference>
<evidence type="ECO:0000256" key="2">
    <source>
        <dbReference type="ARBA" id="ARBA00004141"/>
    </source>
</evidence>
<evidence type="ECO:0000256" key="11">
    <source>
        <dbReference type="ARBA" id="ARBA00048044"/>
    </source>
</evidence>
<organism evidence="13 14">
    <name type="scientific">Azospirillum brasilense</name>
    <dbReference type="NCBI Taxonomy" id="192"/>
    <lineage>
        <taxon>Bacteria</taxon>
        <taxon>Pseudomonadati</taxon>
        <taxon>Pseudomonadota</taxon>
        <taxon>Alphaproteobacteria</taxon>
        <taxon>Rhodospirillales</taxon>
        <taxon>Azospirillaceae</taxon>
        <taxon>Azospirillum</taxon>
    </lineage>
</organism>
<evidence type="ECO:0000256" key="5">
    <source>
        <dbReference type="ARBA" id="ARBA00022989"/>
    </source>
</evidence>
<dbReference type="PANTHER" id="PTHR23289">
    <property type="entry name" value="CYTOCHROME C OXIDASE ASSEMBLY PROTEIN COX15"/>
    <property type="match status" value="1"/>
</dbReference>
<feature type="transmembrane region" description="Helical" evidence="12">
    <location>
        <begin position="306"/>
        <end position="327"/>
    </location>
</feature>
<dbReference type="EC" id="1.17.99.9" evidence="12"/>
<keyword evidence="4 12" id="KW-0479">Metal-binding</keyword>
<reference evidence="13 14" key="1">
    <citation type="submission" date="2018-09" db="EMBL/GenBank/DDBJ databases">
        <title>Whole genome based analysis of evolution and adaptive divergence in Indian and Brazilian strains of Azospirillum brasilense.</title>
        <authorList>
            <person name="Singh C."/>
            <person name="Tripathi A.K."/>
        </authorList>
    </citation>
    <scope>NUCLEOTIDE SEQUENCE [LARGE SCALE GENOMIC DNA]</scope>
    <source>
        <strain evidence="13 14">MTCC4036</strain>
    </source>
</reference>
<keyword evidence="8 12" id="KW-0350">Heme biosynthesis</keyword>
<feature type="binding site" description="axial binding residue" evidence="12">
    <location>
        <position position="274"/>
    </location>
    <ligand>
        <name>heme</name>
        <dbReference type="ChEBI" id="CHEBI:30413"/>
    </ligand>
    <ligandPart>
        <name>Fe</name>
        <dbReference type="ChEBI" id="CHEBI:18248"/>
    </ligandPart>
</feature>
<dbReference type="InterPro" id="IPR003780">
    <property type="entry name" value="COX15/CtaA_fam"/>
</dbReference>
<dbReference type="InterPro" id="IPR023754">
    <property type="entry name" value="HemeA_Synthase_type2"/>
</dbReference>
<evidence type="ECO:0000256" key="7">
    <source>
        <dbReference type="ARBA" id="ARBA00023004"/>
    </source>
</evidence>
<keyword evidence="7 12" id="KW-0408">Iron</keyword>
<comment type="similarity">
    <text evidence="12">Belongs to the COX15/CtaA family. Type 2 subfamily.</text>
</comment>
<dbReference type="EMBL" id="CP032330">
    <property type="protein sequence ID" value="QCO02787.1"/>
    <property type="molecule type" value="Genomic_DNA"/>
</dbReference>
<evidence type="ECO:0000256" key="9">
    <source>
        <dbReference type="ARBA" id="ARBA00023136"/>
    </source>
</evidence>
<feature type="transmembrane region" description="Helical" evidence="12">
    <location>
        <begin position="214"/>
        <end position="238"/>
    </location>
</feature>
<dbReference type="PANTHER" id="PTHR23289:SF2">
    <property type="entry name" value="CYTOCHROME C OXIDASE ASSEMBLY PROTEIN COX15 HOMOLOG"/>
    <property type="match status" value="1"/>
</dbReference>
<feature type="binding site" description="axial binding residue" evidence="12">
    <location>
        <position position="335"/>
    </location>
    <ligand>
        <name>heme</name>
        <dbReference type="ChEBI" id="CHEBI:30413"/>
    </ligand>
    <ligandPart>
        <name>Fe</name>
        <dbReference type="ChEBI" id="CHEBI:18248"/>
    </ligandPart>
</feature>
<dbReference type="Proteomes" id="UP000298596">
    <property type="component" value="Chromosome"/>
</dbReference>
<evidence type="ECO:0000256" key="4">
    <source>
        <dbReference type="ARBA" id="ARBA00022723"/>
    </source>
</evidence>
<sequence>MTDITAPALAGKDVRDPASTRPIAYWLLVCCAMVFAMAVIGAITRLTESGLSMVEWKPLIGILPPLSEAEWNRVFGLYQTTPEFRIYNATMDLAAFKQIFWWEWFHRFWGQLIGFVFLIPFLRFWVNGRIPTDLWPKLAGLFLLGGLQGVIGWYMVKSGLVDRPDVSHYRLALHLGTAIVIYGLLLRTALGILDPLPLAGWATESGRLRKHARWALGLTGVTIVWGAFVAGTDAGLAYNTFPLMAGHVIPPEVANLTPWWVNFFENTAAIQLTHRALALLTGLVVLGLALRVWVARLPGRAGRVALLTAAMVLVQIGLGIATLLSVVWIPLGAAHQAGAILLVSGLVWLLHELRPVGVPKR</sequence>
<dbReference type="GO" id="GO:0016653">
    <property type="term" value="F:oxidoreductase activity, acting on NAD(P)H, heme protein as acceptor"/>
    <property type="evidence" value="ECO:0007669"/>
    <property type="project" value="TreeGrafter"/>
</dbReference>
<comment type="subunit">
    <text evidence="12">Interacts with CtaB.</text>
</comment>
<evidence type="ECO:0000256" key="6">
    <source>
        <dbReference type="ARBA" id="ARBA00023002"/>
    </source>
</evidence>
<dbReference type="Pfam" id="PF02628">
    <property type="entry name" value="COX15-CtaA"/>
    <property type="match status" value="1"/>
</dbReference>
<keyword evidence="12" id="KW-1003">Cell membrane</keyword>
<feature type="transmembrane region" description="Helical" evidence="12">
    <location>
        <begin position="108"/>
        <end position="126"/>
    </location>
</feature>
<evidence type="ECO:0000256" key="8">
    <source>
        <dbReference type="ARBA" id="ARBA00023133"/>
    </source>
</evidence>
<protein>
    <recommendedName>
        <fullName evidence="12">Heme A synthase</fullName>
        <shortName evidence="12">HAS</shortName>
        <ecNumber evidence="12">1.17.99.9</ecNumber>
    </recommendedName>
    <alternativeName>
        <fullName evidence="12">Cytochrome aa3-controlling protein</fullName>
    </alternativeName>
</protein>
<feature type="transmembrane region" description="Helical" evidence="12">
    <location>
        <begin position="138"/>
        <end position="156"/>
    </location>
</feature>
<dbReference type="UniPathway" id="UPA00269">
    <property type="reaction ID" value="UER00713"/>
</dbReference>
<keyword evidence="5 12" id="KW-1133">Transmembrane helix</keyword>
<evidence type="ECO:0000313" key="14">
    <source>
        <dbReference type="Proteomes" id="UP000298596"/>
    </source>
</evidence>
<comment type="subcellular location">
    <subcellularLocation>
        <location evidence="12">Cell membrane</location>
        <topology evidence="12">Multi-pass membrane protein</topology>
    </subcellularLocation>
    <subcellularLocation>
        <location evidence="2">Membrane</location>
        <topology evidence="2">Multi-pass membrane protein</topology>
    </subcellularLocation>
</comment>
<dbReference type="GO" id="GO:0005886">
    <property type="term" value="C:plasma membrane"/>
    <property type="evidence" value="ECO:0007669"/>
    <property type="project" value="UniProtKB-SubCell"/>
</dbReference>
<keyword evidence="3 12" id="KW-0812">Transmembrane</keyword>
<keyword evidence="9 12" id="KW-0472">Membrane</keyword>
<evidence type="ECO:0000256" key="3">
    <source>
        <dbReference type="ARBA" id="ARBA00022692"/>
    </source>
</evidence>
<evidence type="ECO:0000256" key="12">
    <source>
        <dbReference type="HAMAP-Rule" id="MF_01665"/>
    </source>
</evidence>
<dbReference type="AlphaFoldDB" id="A0A4D8PY02"/>
<feature type="transmembrane region" description="Helical" evidence="12">
    <location>
        <begin position="276"/>
        <end position="294"/>
    </location>
</feature>
<dbReference type="GO" id="GO:0006784">
    <property type="term" value="P:heme A biosynthetic process"/>
    <property type="evidence" value="ECO:0007669"/>
    <property type="project" value="UniProtKB-UniRule"/>
</dbReference>
<name>A0A4D8PY02_AZOBR</name>
<proteinExistence type="inferred from homology"/>
<dbReference type="HAMAP" id="MF_01665">
    <property type="entry name" value="HemeA_synth_type2"/>
    <property type="match status" value="1"/>
</dbReference>
<dbReference type="GO" id="GO:0046872">
    <property type="term" value="F:metal ion binding"/>
    <property type="evidence" value="ECO:0007669"/>
    <property type="project" value="UniProtKB-KW"/>
</dbReference>
<comment type="pathway">
    <text evidence="10 12">Porphyrin-containing compound metabolism; heme A biosynthesis; heme A from heme O: step 1/1.</text>
</comment>
<comment type="function">
    <text evidence="12">Catalyzes the conversion of heme O to heme A by two successive hydroxylations of the methyl group at C8. The first hydroxylation forms heme I, the second hydroxylation results in an unstable dihydroxymethyl group, which spontaneously dehydrates, resulting in the formyl group of heme A.</text>
</comment>
<keyword evidence="6 12" id="KW-0560">Oxidoreductase</keyword>
<comment type="cofactor">
    <cofactor evidence="1 12">
        <name>heme b</name>
        <dbReference type="ChEBI" id="CHEBI:60344"/>
    </cofactor>
</comment>
<evidence type="ECO:0000256" key="10">
    <source>
        <dbReference type="ARBA" id="ARBA00044501"/>
    </source>
</evidence>
<evidence type="ECO:0000256" key="1">
    <source>
        <dbReference type="ARBA" id="ARBA00001970"/>
    </source>
</evidence>
<feature type="transmembrane region" description="Helical" evidence="12">
    <location>
        <begin position="333"/>
        <end position="351"/>
    </location>
</feature>
<evidence type="ECO:0000313" key="13">
    <source>
        <dbReference type="EMBL" id="QCO02787.1"/>
    </source>
</evidence>
<feature type="transmembrane region" description="Helical" evidence="12">
    <location>
        <begin position="171"/>
        <end position="193"/>
    </location>
</feature>
<feature type="transmembrane region" description="Helical" evidence="12">
    <location>
        <begin position="23"/>
        <end position="43"/>
    </location>
</feature>
<accession>A0A4D8PY02</accession>
<comment type="catalytic activity">
    <reaction evidence="11">
        <text>Fe(II)-heme o + 2 A + H2O = Fe(II)-heme a + 2 AH2</text>
        <dbReference type="Rhea" id="RHEA:63388"/>
        <dbReference type="ChEBI" id="CHEBI:13193"/>
        <dbReference type="ChEBI" id="CHEBI:15377"/>
        <dbReference type="ChEBI" id="CHEBI:17499"/>
        <dbReference type="ChEBI" id="CHEBI:60530"/>
        <dbReference type="ChEBI" id="CHEBI:61715"/>
        <dbReference type="EC" id="1.17.99.9"/>
    </reaction>
    <physiologicalReaction direction="left-to-right" evidence="11">
        <dbReference type="Rhea" id="RHEA:63389"/>
    </physiologicalReaction>
</comment>
<gene>
    <name evidence="12" type="primary">ctaA</name>
    <name evidence="13" type="ORF">D3867_12625</name>
</gene>